<dbReference type="EMBL" id="PVUF01000049">
    <property type="protein sequence ID" value="PRZ41274.1"/>
    <property type="molecule type" value="Genomic_DNA"/>
</dbReference>
<dbReference type="Proteomes" id="UP000237718">
    <property type="component" value="Unassembled WGS sequence"/>
</dbReference>
<accession>A0A2T0ZYA9</accession>
<name>A0A2T0ZYA9_TRISK</name>
<gene>
    <name evidence="1" type="ORF">CLV89_1492</name>
</gene>
<reference evidence="1 2" key="1">
    <citation type="submission" date="2018-03" db="EMBL/GenBank/DDBJ databases">
        <title>Genomic Encyclopedia of Archaeal and Bacterial Type Strains, Phase II (KMG-II): from individual species to whole genera.</title>
        <authorList>
            <person name="Goeker M."/>
        </authorList>
    </citation>
    <scope>NUCLEOTIDE SEQUENCE [LARGE SCALE GENOMIC DNA]</scope>
    <source>
        <strain evidence="1 2">DSM 25328</strain>
    </source>
</reference>
<comment type="caution">
    <text evidence="1">The sequence shown here is derived from an EMBL/GenBank/DDBJ whole genome shotgun (WGS) entry which is preliminary data.</text>
</comment>
<evidence type="ECO:0000313" key="1">
    <source>
        <dbReference type="EMBL" id="PRZ41274.1"/>
    </source>
</evidence>
<dbReference type="AlphaFoldDB" id="A0A2T0ZYA9"/>
<sequence length="40" mass="4885">MMHFATAYRNRIDCSDTFNPFIIPDFYRVDPRQIFARDRS</sequence>
<evidence type="ECO:0000313" key="2">
    <source>
        <dbReference type="Proteomes" id="UP000237718"/>
    </source>
</evidence>
<proteinExistence type="predicted"/>
<protein>
    <submittedName>
        <fullName evidence="1">Uncharacterized protein</fullName>
    </submittedName>
</protein>
<organism evidence="1 2">
    <name type="scientific">Tritonibacter scottomollicae</name>
    <name type="common">Epibacterium scottomollicae</name>
    <dbReference type="NCBI Taxonomy" id="483013"/>
    <lineage>
        <taxon>Bacteria</taxon>
        <taxon>Pseudomonadati</taxon>
        <taxon>Pseudomonadota</taxon>
        <taxon>Alphaproteobacteria</taxon>
        <taxon>Rhodobacterales</taxon>
        <taxon>Paracoccaceae</taxon>
        <taxon>Tritonibacter</taxon>
    </lineage>
</organism>